<keyword evidence="2" id="KW-1185">Reference proteome</keyword>
<gene>
    <name evidence="1" type="ORF">AB0E89_06355</name>
</gene>
<dbReference type="InterPro" id="IPR036812">
    <property type="entry name" value="NAD(P)_OxRdtase_dom_sf"/>
</dbReference>
<sequence length="76" mass="8061">MTGKSTMITLNGEGIVASGVDRGEVFVTTKLRLSDFGHDATLRAFDTSLVTTIRTHTGQGVAVARGHSKGERNEEA</sequence>
<protein>
    <submittedName>
        <fullName evidence="1">Uncharacterized protein</fullName>
    </submittedName>
</protein>
<comment type="caution">
    <text evidence="1">The sequence shown here is derived from an EMBL/GenBank/DDBJ whole genome shotgun (WGS) entry which is preliminary data.</text>
</comment>
<dbReference type="EMBL" id="JBEZVE010000003">
    <property type="protein sequence ID" value="MEU3780204.1"/>
    <property type="molecule type" value="Genomic_DNA"/>
</dbReference>
<evidence type="ECO:0000313" key="1">
    <source>
        <dbReference type="EMBL" id="MEU3780204.1"/>
    </source>
</evidence>
<proteinExistence type="predicted"/>
<organism evidence="1 2">
    <name type="scientific">Streptomyces sp. 900129855</name>
    <dbReference type="NCBI Taxonomy" id="3155129"/>
    <lineage>
        <taxon>Bacteria</taxon>
        <taxon>Bacillati</taxon>
        <taxon>Actinomycetota</taxon>
        <taxon>Actinomycetes</taxon>
        <taxon>Kitasatosporales</taxon>
        <taxon>Streptomycetaceae</taxon>
        <taxon>Streptomyces</taxon>
    </lineage>
</organism>
<name>A0ABV2ZCF2_9ACTN</name>
<dbReference type="Proteomes" id="UP001550739">
    <property type="component" value="Unassembled WGS sequence"/>
</dbReference>
<accession>A0ABV2ZCF2</accession>
<dbReference type="SUPFAM" id="SSF51430">
    <property type="entry name" value="NAD(P)-linked oxidoreductase"/>
    <property type="match status" value="1"/>
</dbReference>
<evidence type="ECO:0000313" key="2">
    <source>
        <dbReference type="Proteomes" id="UP001550739"/>
    </source>
</evidence>
<dbReference type="RefSeq" id="WP_334581416.1">
    <property type="nucleotide sequence ID" value="NZ_JBEZVE010000003.1"/>
</dbReference>
<reference evidence="1 2" key="1">
    <citation type="submission" date="2024-06" db="EMBL/GenBank/DDBJ databases">
        <title>The Natural Products Discovery Center: Release of the First 8490 Sequenced Strains for Exploring Actinobacteria Biosynthetic Diversity.</title>
        <authorList>
            <person name="Kalkreuter E."/>
            <person name="Kautsar S.A."/>
            <person name="Yang D."/>
            <person name="Bader C.D."/>
            <person name="Teijaro C.N."/>
            <person name="Fluegel L."/>
            <person name="Davis C.M."/>
            <person name="Simpson J.R."/>
            <person name="Lauterbach L."/>
            <person name="Steele A.D."/>
            <person name="Gui C."/>
            <person name="Meng S."/>
            <person name="Li G."/>
            <person name="Viehrig K."/>
            <person name="Ye F."/>
            <person name="Su P."/>
            <person name="Kiefer A.F."/>
            <person name="Nichols A."/>
            <person name="Cepeda A.J."/>
            <person name="Yan W."/>
            <person name="Fan B."/>
            <person name="Jiang Y."/>
            <person name="Adhikari A."/>
            <person name="Zheng C.-J."/>
            <person name="Schuster L."/>
            <person name="Cowan T.M."/>
            <person name="Smanski M.J."/>
            <person name="Chevrette M.G."/>
            <person name="De Carvalho L.P.S."/>
            <person name="Shen B."/>
        </authorList>
    </citation>
    <scope>NUCLEOTIDE SEQUENCE [LARGE SCALE GENOMIC DNA]</scope>
    <source>
        <strain evidence="1 2">NPDC033843</strain>
    </source>
</reference>